<reference evidence="5" key="1">
    <citation type="submission" date="2016-12" db="EMBL/GenBank/DDBJ databases">
        <authorList>
            <person name="Gulvik C.A."/>
        </authorList>
    </citation>
    <scope>NUCLEOTIDE SEQUENCE [LARGE SCALE GENOMIC DNA]</scope>
    <source>
        <strain evidence="5">ATCC 51725</strain>
    </source>
</reference>
<dbReference type="RefSeq" id="WP_075098593.1">
    <property type="nucleotide sequence ID" value="NZ_CAKOCW010000009.1"/>
</dbReference>
<keyword evidence="5" id="KW-1185">Reference proteome</keyword>
<keyword evidence="1" id="KW-0175">Coiled coil</keyword>
<reference evidence="4 7" key="4">
    <citation type="submission" date="2019-03" db="EMBL/GenBank/DDBJ databases">
        <title>Diversity of the mouse oral microbiome.</title>
        <authorList>
            <person name="Joseph S."/>
            <person name="Aduse-Opoku J."/>
            <person name="Curtis M."/>
            <person name="Wade W."/>
            <person name="Hashim A."/>
        </authorList>
    </citation>
    <scope>NUCLEOTIDE SEQUENCE [LARGE SCALE GENOMIC DNA]</scope>
    <source>
        <strain evidence="4 7">HT4</strain>
    </source>
</reference>
<gene>
    <name evidence="2" type="ORF">BU200_02130</name>
    <name evidence="4" type="ORF">E4U01_02430</name>
    <name evidence="3" type="ORF">NCTC12957_00592</name>
</gene>
<sequence>MEELYNHMLADLAEQLKTKTVENAELRARLIQSIQELEDMRRVLASDESLQELFDEQARKSKEKEG</sequence>
<dbReference type="EMBL" id="MSJL01000006">
    <property type="protein sequence ID" value="OLF50426.1"/>
    <property type="molecule type" value="Genomic_DNA"/>
</dbReference>
<evidence type="ECO:0000313" key="5">
    <source>
        <dbReference type="Proteomes" id="UP000186437"/>
    </source>
</evidence>
<evidence type="ECO:0000313" key="2">
    <source>
        <dbReference type="EMBL" id="OLF50426.1"/>
    </source>
</evidence>
<feature type="coiled-coil region" evidence="1">
    <location>
        <begin position="9"/>
        <end position="43"/>
    </location>
</feature>
<dbReference type="EMBL" id="SPQA01000005">
    <property type="protein sequence ID" value="TFU31384.1"/>
    <property type="molecule type" value="Genomic_DNA"/>
</dbReference>
<accession>A0A1Q8EF60</accession>
<reference evidence="3 6" key="3">
    <citation type="submission" date="2018-06" db="EMBL/GenBank/DDBJ databases">
        <authorList>
            <consortium name="Pathogen Informatics"/>
            <person name="Doyle S."/>
        </authorList>
    </citation>
    <scope>NUCLEOTIDE SEQUENCE [LARGE SCALE GENOMIC DNA]</scope>
    <source>
        <strain evidence="3 6">NCTC12957</strain>
    </source>
</reference>
<dbReference type="AlphaFoldDB" id="A0A1Q8EF60"/>
<dbReference type="EMBL" id="UHEN01000001">
    <property type="protein sequence ID" value="SUN06348.1"/>
    <property type="molecule type" value="Genomic_DNA"/>
</dbReference>
<dbReference type="Proteomes" id="UP000297747">
    <property type="component" value="Unassembled WGS sequence"/>
</dbReference>
<dbReference type="Proteomes" id="UP000255213">
    <property type="component" value="Unassembled WGS sequence"/>
</dbReference>
<evidence type="ECO:0000313" key="7">
    <source>
        <dbReference type="Proteomes" id="UP000297747"/>
    </source>
</evidence>
<dbReference type="Proteomes" id="UP000186437">
    <property type="component" value="Unassembled WGS sequence"/>
</dbReference>
<evidence type="ECO:0000313" key="6">
    <source>
        <dbReference type="Proteomes" id="UP000255213"/>
    </source>
</evidence>
<evidence type="ECO:0000256" key="1">
    <source>
        <dbReference type="SAM" id="Coils"/>
    </source>
</evidence>
<proteinExistence type="predicted"/>
<evidence type="ECO:0000313" key="4">
    <source>
        <dbReference type="EMBL" id="TFU31384.1"/>
    </source>
</evidence>
<protein>
    <submittedName>
        <fullName evidence="2">Uncharacterized protein</fullName>
    </submittedName>
</protein>
<reference evidence="2" key="2">
    <citation type="submission" date="2016-12" db="EMBL/GenBank/DDBJ databases">
        <authorList>
            <person name="Song W.-J."/>
            <person name="Kurnit D.M."/>
        </authorList>
    </citation>
    <scope>NUCLEOTIDE SEQUENCE [LARGE SCALE GENOMIC DNA]</scope>
    <source>
        <strain evidence="2">ATCC 51725</strain>
    </source>
</reference>
<name>A0A1Q8EF60_STRAI</name>
<evidence type="ECO:0000313" key="3">
    <source>
        <dbReference type="EMBL" id="SUN06348.1"/>
    </source>
</evidence>
<organism evidence="2 5">
    <name type="scientific">Streptococcus acidominimus</name>
    <dbReference type="NCBI Taxonomy" id="1326"/>
    <lineage>
        <taxon>Bacteria</taxon>
        <taxon>Bacillati</taxon>
        <taxon>Bacillota</taxon>
        <taxon>Bacilli</taxon>
        <taxon>Lactobacillales</taxon>
        <taxon>Streptococcaceae</taxon>
        <taxon>Streptococcus</taxon>
    </lineage>
</organism>